<keyword evidence="10" id="KW-1185">Reference proteome</keyword>
<keyword evidence="7 8" id="KW-0472">Membrane</keyword>
<keyword evidence="5 8" id="KW-0812">Transmembrane</keyword>
<dbReference type="PANTHER" id="PTHR34975">
    <property type="entry name" value="SPORE GERMINATION PROTEIN A2"/>
    <property type="match status" value="1"/>
</dbReference>
<feature type="transmembrane region" description="Helical" evidence="8">
    <location>
        <begin position="304"/>
        <end position="320"/>
    </location>
</feature>
<feature type="transmembrane region" description="Helical" evidence="8">
    <location>
        <begin position="181"/>
        <end position="202"/>
    </location>
</feature>
<dbReference type="GO" id="GO:0009847">
    <property type="term" value="P:spore germination"/>
    <property type="evidence" value="ECO:0007669"/>
    <property type="project" value="InterPro"/>
</dbReference>
<feature type="transmembrane region" description="Helical" evidence="8">
    <location>
        <begin position="271"/>
        <end position="292"/>
    </location>
</feature>
<feature type="transmembrane region" description="Helical" evidence="8">
    <location>
        <begin position="214"/>
        <end position="237"/>
    </location>
</feature>
<dbReference type="GO" id="GO:0016020">
    <property type="term" value="C:membrane"/>
    <property type="evidence" value="ECO:0007669"/>
    <property type="project" value="UniProtKB-SubCell"/>
</dbReference>
<evidence type="ECO:0000256" key="5">
    <source>
        <dbReference type="ARBA" id="ARBA00022692"/>
    </source>
</evidence>
<feature type="transmembrane region" description="Helical" evidence="8">
    <location>
        <begin position="37"/>
        <end position="57"/>
    </location>
</feature>
<keyword evidence="3" id="KW-0813">Transport</keyword>
<evidence type="ECO:0000313" key="10">
    <source>
        <dbReference type="Proteomes" id="UP000677918"/>
    </source>
</evidence>
<organism evidence="9 10">
    <name type="scientific">Xylanibacillus composti</name>
    <dbReference type="NCBI Taxonomy" id="1572762"/>
    <lineage>
        <taxon>Bacteria</taxon>
        <taxon>Bacillati</taxon>
        <taxon>Bacillota</taxon>
        <taxon>Bacilli</taxon>
        <taxon>Bacillales</taxon>
        <taxon>Paenibacillaceae</taxon>
        <taxon>Xylanibacillus</taxon>
    </lineage>
</organism>
<evidence type="ECO:0000256" key="6">
    <source>
        <dbReference type="ARBA" id="ARBA00022989"/>
    </source>
</evidence>
<name>A0A8J4H785_9BACL</name>
<comment type="similarity">
    <text evidence="2">Belongs to the amino acid-polyamine-organocation (APC) superfamily. Spore germination protein (SGP) (TC 2.A.3.9) family.</text>
</comment>
<gene>
    <name evidence="9" type="ORF">XYCOK13_39040</name>
</gene>
<evidence type="ECO:0000256" key="1">
    <source>
        <dbReference type="ARBA" id="ARBA00004141"/>
    </source>
</evidence>
<dbReference type="PANTHER" id="PTHR34975:SF2">
    <property type="entry name" value="SPORE GERMINATION PROTEIN A2"/>
    <property type="match status" value="1"/>
</dbReference>
<feature type="transmembrane region" description="Helical" evidence="8">
    <location>
        <begin position="118"/>
        <end position="135"/>
    </location>
</feature>
<evidence type="ECO:0000256" key="7">
    <source>
        <dbReference type="ARBA" id="ARBA00023136"/>
    </source>
</evidence>
<accession>A0A8J4H785</accession>
<evidence type="ECO:0000256" key="4">
    <source>
        <dbReference type="ARBA" id="ARBA00022544"/>
    </source>
</evidence>
<dbReference type="AlphaFoldDB" id="A0A8J4H785"/>
<dbReference type="EMBL" id="BOVK01000069">
    <property type="protein sequence ID" value="GIQ71080.1"/>
    <property type="molecule type" value="Genomic_DNA"/>
</dbReference>
<dbReference type="Gene3D" id="1.20.1740.10">
    <property type="entry name" value="Amino acid/polyamine transporter I"/>
    <property type="match status" value="1"/>
</dbReference>
<feature type="transmembrane region" description="Helical" evidence="8">
    <location>
        <begin position="9"/>
        <end position="31"/>
    </location>
</feature>
<comment type="subcellular location">
    <subcellularLocation>
        <location evidence="1">Membrane</location>
        <topology evidence="1">Multi-pass membrane protein</topology>
    </subcellularLocation>
</comment>
<keyword evidence="4" id="KW-0309">Germination</keyword>
<evidence type="ECO:0000256" key="2">
    <source>
        <dbReference type="ARBA" id="ARBA00007998"/>
    </source>
</evidence>
<dbReference type="RefSeq" id="WP_213413887.1">
    <property type="nucleotide sequence ID" value="NZ_BOVK01000069.1"/>
</dbReference>
<evidence type="ECO:0000256" key="8">
    <source>
        <dbReference type="SAM" id="Phobius"/>
    </source>
</evidence>
<dbReference type="Pfam" id="PF03845">
    <property type="entry name" value="Spore_permease"/>
    <property type="match status" value="1"/>
</dbReference>
<feature type="transmembrane region" description="Helical" evidence="8">
    <location>
        <begin position="142"/>
        <end position="161"/>
    </location>
</feature>
<dbReference type="InterPro" id="IPR004761">
    <property type="entry name" value="Spore_GerAB"/>
</dbReference>
<protein>
    <submittedName>
        <fullName evidence="9">Germination protein</fullName>
    </submittedName>
</protein>
<dbReference type="Proteomes" id="UP000677918">
    <property type="component" value="Unassembled WGS sequence"/>
</dbReference>
<reference evidence="9" key="1">
    <citation type="submission" date="2021-04" db="EMBL/GenBank/DDBJ databases">
        <title>Draft genome sequence of Xylanibacillus composti strain K13.</title>
        <authorList>
            <person name="Uke A."/>
            <person name="Chhe C."/>
            <person name="Baramee S."/>
            <person name="Kosugi A."/>
        </authorList>
    </citation>
    <scope>NUCLEOTIDE SEQUENCE</scope>
    <source>
        <strain evidence="9">K13</strain>
    </source>
</reference>
<evidence type="ECO:0000256" key="3">
    <source>
        <dbReference type="ARBA" id="ARBA00022448"/>
    </source>
</evidence>
<dbReference type="NCBIfam" id="TIGR00912">
    <property type="entry name" value="2A0309"/>
    <property type="match status" value="1"/>
</dbReference>
<feature type="transmembrane region" description="Helical" evidence="8">
    <location>
        <begin position="77"/>
        <end position="98"/>
    </location>
</feature>
<evidence type="ECO:0000313" key="9">
    <source>
        <dbReference type="EMBL" id="GIQ71080.1"/>
    </source>
</evidence>
<comment type="caution">
    <text evidence="9">The sequence shown here is derived from an EMBL/GenBank/DDBJ whole genome shotgun (WGS) entry which is preliminary data.</text>
</comment>
<keyword evidence="6 8" id="KW-1133">Transmembrane helix</keyword>
<sequence length="362" mass="40947">MTLTTRQAILWFAMHQLGSAFLVLPSTLVYIAKQDAWISVPIAIAVYLLIVLLYMPLANRLNGIAFHEHVTSILGKWLGSMSIIVFIAAFPFFIFTLVLRDLGDFITGVMMPETPPEAVYLLMLFAVFYVVHKGITSIGRTAEILFFLVLFLFVVLTVSLFPSVELEQILPVYENGFKPIMLASLSLIAFPYYEGVLFLFLSAHMQDVRKWKKAVVWSGLLSGGMFFVTLFMVIVVLGHEVVADLVYPSYFVVRTISIGIFYERFEVMVAVLWYITIFFRMSLLLYVSAYALAGVLRLKDYRSLLIPLVTLAFFMAPIGWPNRAAAMNSLKVWPIYGAIFGVLFPLAIWLAGSFRRNSYGKQ</sequence>
<proteinExistence type="inferred from homology"/>
<feature type="transmembrane region" description="Helical" evidence="8">
    <location>
        <begin position="332"/>
        <end position="352"/>
    </location>
</feature>